<evidence type="ECO:0000256" key="6">
    <source>
        <dbReference type="ARBA" id="ARBA00023136"/>
    </source>
</evidence>
<feature type="transmembrane region" description="Helical" evidence="7">
    <location>
        <begin position="243"/>
        <end position="264"/>
    </location>
</feature>
<feature type="transmembrane region" description="Helical" evidence="7">
    <location>
        <begin position="125"/>
        <end position="146"/>
    </location>
</feature>
<dbReference type="PANTHER" id="PTHR42829">
    <property type="entry name" value="NADH-UBIQUINONE OXIDOREDUCTASE CHAIN 5"/>
    <property type="match status" value="1"/>
</dbReference>
<feature type="domain" description="NADH:quinone oxidoreductase/Mrp antiporter transmembrane" evidence="9">
    <location>
        <begin position="121"/>
        <end position="347"/>
    </location>
</feature>
<dbReference type="EMBL" id="CP061081">
    <property type="protein sequence ID" value="QNT07276.1"/>
    <property type="molecule type" value="Genomic_DNA"/>
</dbReference>
<dbReference type="HAMAP" id="MF_00862">
    <property type="entry name" value="DabB"/>
    <property type="match status" value="1"/>
</dbReference>
<dbReference type="GO" id="GO:0005886">
    <property type="term" value="C:plasma membrane"/>
    <property type="evidence" value="ECO:0007669"/>
    <property type="project" value="UniProtKB-SubCell"/>
</dbReference>
<dbReference type="GO" id="GO:0003954">
    <property type="term" value="F:NADH dehydrogenase activity"/>
    <property type="evidence" value="ECO:0007669"/>
    <property type="project" value="TreeGrafter"/>
</dbReference>
<gene>
    <name evidence="7" type="primary">dabB</name>
    <name evidence="11" type="ORF">IBG28_06520</name>
</gene>
<dbReference type="KEGG" id="mard:IBG28_06520"/>
<dbReference type="Proteomes" id="UP000516370">
    <property type="component" value="Chromosome"/>
</dbReference>
<evidence type="ECO:0000256" key="1">
    <source>
        <dbReference type="ARBA" id="ARBA00004127"/>
    </source>
</evidence>
<evidence type="ECO:0000256" key="3">
    <source>
        <dbReference type="ARBA" id="ARBA00022475"/>
    </source>
</evidence>
<name>A0A7H1J9W0_9GAMM</name>
<dbReference type="PANTHER" id="PTHR42829:SF1">
    <property type="entry name" value="INORGANIC CARBON TRANSPORTER SUBUNIT DABB-RELATED"/>
    <property type="match status" value="1"/>
</dbReference>
<feature type="transmembrane region" description="Helical" evidence="7">
    <location>
        <begin position="167"/>
        <end position="189"/>
    </location>
</feature>
<feature type="transmembrane region" description="Helical" evidence="7">
    <location>
        <begin position="387"/>
        <end position="404"/>
    </location>
</feature>
<evidence type="ECO:0000256" key="5">
    <source>
        <dbReference type="ARBA" id="ARBA00022989"/>
    </source>
</evidence>
<dbReference type="RefSeq" id="WP_111606245.1">
    <property type="nucleotide sequence ID" value="NZ_BMLJ01000005.1"/>
</dbReference>
<keyword evidence="5 7" id="KW-1133">Transmembrane helix</keyword>
<protein>
    <recommendedName>
        <fullName evidence="7">Probable inorganic carbon transporter subunit DabB</fullName>
    </recommendedName>
</protein>
<comment type="subunit">
    <text evidence="7">Forms a complex with DabA.</text>
</comment>
<comment type="function">
    <text evidence="7">Part of an energy-coupled inorganic carbon pump.</text>
</comment>
<dbReference type="Pfam" id="PF00361">
    <property type="entry name" value="Proton_antipo_M"/>
    <property type="match status" value="1"/>
</dbReference>
<keyword evidence="12" id="KW-1185">Reference proteome</keyword>
<evidence type="ECO:0000313" key="11">
    <source>
        <dbReference type="EMBL" id="QNT07276.1"/>
    </source>
</evidence>
<keyword evidence="4 7" id="KW-0812">Transmembrane</keyword>
<keyword evidence="2 7" id="KW-0813">Transport</keyword>
<evidence type="ECO:0000259" key="10">
    <source>
        <dbReference type="Pfam" id="PF00662"/>
    </source>
</evidence>
<feature type="transmembrane region" description="Helical" evidence="7">
    <location>
        <begin position="6"/>
        <end position="24"/>
    </location>
</feature>
<dbReference type="GO" id="GO:0042773">
    <property type="term" value="P:ATP synthesis coupled electron transport"/>
    <property type="evidence" value="ECO:0007669"/>
    <property type="project" value="InterPro"/>
</dbReference>
<feature type="transmembrane region" description="Helical" evidence="7">
    <location>
        <begin position="270"/>
        <end position="289"/>
    </location>
</feature>
<keyword evidence="6 7" id="KW-0472">Membrane</keyword>
<feature type="transmembrane region" description="Helical" evidence="7">
    <location>
        <begin position="452"/>
        <end position="470"/>
    </location>
</feature>
<evidence type="ECO:0000256" key="8">
    <source>
        <dbReference type="RuleBase" id="RU000320"/>
    </source>
</evidence>
<comment type="subcellular location">
    <subcellularLocation>
        <location evidence="7">Cell membrane</location>
        <topology evidence="7">Multi-pass membrane protein</topology>
    </subcellularLocation>
    <subcellularLocation>
        <location evidence="1">Endomembrane system</location>
        <topology evidence="1">Multi-pass membrane protein</topology>
    </subcellularLocation>
    <subcellularLocation>
        <location evidence="8">Membrane</location>
        <topology evidence="8">Multi-pass membrane protein</topology>
    </subcellularLocation>
</comment>
<dbReference type="Pfam" id="PF00662">
    <property type="entry name" value="Proton_antipo_N"/>
    <property type="match status" value="1"/>
</dbReference>
<dbReference type="GO" id="GO:0008137">
    <property type="term" value="F:NADH dehydrogenase (ubiquinone) activity"/>
    <property type="evidence" value="ECO:0007669"/>
    <property type="project" value="InterPro"/>
</dbReference>
<evidence type="ECO:0000313" key="12">
    <source>
        <dbReference type="Proteomes" id="UP000516370"/>
    </source>
</evidence>
<dbReference type="InterPro" id="IPR001750">
    <property type="entry name" value="ND/Mrp_TM"/>
</dbReference>
<dbReference type="InterPro" id="IPR001516">
    <property type="entry name" value="Proton_antipo_N"/>
</dbReference>
<dbReference type="NCBIfam" id="NF006029">
    <property type="entry name" value="PRK08168.1"/>
    <property type="match status" value="1"/>
</dbReference>
<feature type="transmembrane region" description="Helical" evidence="7">
    <location>
        <begin position="36"/>
        <end position="57"/>
    </location>
</feature>
<organism evidence="11 12">
    <name type="scientific">Marinomonas arctica</name>
    <dbReference type="NCBI Taxonomy" id="383750"/>
    <lineage>
        <taxon>Bacteria</taxon>
        <taxon>Pseudomonadati</taxon>
        <taxon>Pseudomonadota</taxon>
        <taxon>Gammaproteobacteria</taxon>
        <taxon>Oceanospirillales</taxon>
        <taxon>Oceanospirillaceae</taxon>
        <taxon>Marinomonas</taxon>
    </lineage>
</organism>
<sequence>MSTFFSSIFFICIPISLVLAGWLVGRKPTRSQGRRLVCLNLLLVGLFAAGVLAHWLLPSPPPTQQYLSTSNLSLIMLALVLFMGTILMTFSRNYMATEPRLNVYWRWLLLTLAAVSLVVMSNHLILFWLGWVCISLALHKLLTFYPERPRAALAAHKKFLLARTAELCLLVAFICLYQAHNTFFIHELVDIFNLQASNTALSLSTNEHIAAVLIAIVALIKCAQLPVHGWLIQVVEAPTPVSALLHAGVINLGGFLLILFGPLLLQVATAQWLVLIVAGLTTVISALIMTTRISLKVRLAWSTSAQMGLMLLECALGLFELALLHLLTHSVYKAHAFLNSGNAIHDDLQRRLAPAEAPSAVDWFVAALLSACLVGGAAYVIHYQGVWSAWVLFGLALTVLIAQRHSQQRKASLMSAIGLTLILLTIYSTMKAFFGLVLPINPMLRVPALSLADFWVMGLFISLFILSWLLRYQAQRPSVQHLSMALFAGLYLDEWLTRLTLKVWPLRLPTRINSKTLTQQTSIK</sequence>
<feature type="transmembrane region" description="Helical" evidence="7">
    <location>
        <begin position="209"/>
        <end position="231"/>
    </location>
</feature>
<feature type="transmembrane region" description="Helical" evidence="7">
    <location>
        <begin position="103"/>
        <end position="119"/>
    </location>
</feature>
<evidence type="ECO:0000259" key="9">
    <source>
        <dbReference type="Pfam" id="PF00361"/>
    </source>
</evidence>
<comment type="similarity">
    <text evidence="7">Belongs to the inorganic carbon transporter (TC 9.A.2) DabB family.</text>
</comment>
<feature type="transmembrane region" description="Helical" evidence="7">
    <location>
        <begin position="416"/>
        <end position="440"/>
    </location>
</feature>
<evidence type="ECO:0000256" key="7">
    <source>
        <dbReference type="HAMAP-Rule" id="MF_00862"/>
    </source>
</evidence>
<feature type="transmembrane region" description="Helical" evidence="7">
    <location>
        <begin position="72"/>
        <end position="91"/>
    </location>
</feature>
<reference evidence="11 12" key="1">
    <citation type="submission" date="2020-09" db="EMBL/GenBank/DDBJ databases">
        <title>Complete genome sequence of an Arctic sea ice bacterium Marinomonas arctica BSI20414.</title>
        <authorList>
            <person name="Liao L."/>
            <person name="Chen B."/>
        </authorList>
    </citation>
    <scope>NUCLEOTIDE SEQUENCE [LARGE SCALE GENOMIC DNA]</scope>
    <source>
        <strain evidence="11 12">BSI20414</strain>
    </source>
</reference>
<feature type="transmembrane region" description="Helical" evidence="7">
    <location>
        <begin position="360"/>
        <end position="381"/>
    </location>
</feature>
<dbReference type="GO" id="GO:0015990">
    <property type="term" value="P:electron transport coupled proton transport"/>
    <property type="evidence" value="ECO:0007669"/>
    <property type="project" value="TreeGrafter"/>
</dbReference>
<dbReference type="OrthoDB" id="9811798at2"/>
<proteinExistence type="inferred from homology"/>
<dbReference type="AlphaFoldDB" id="A0A7H1J9W0"/>
<dbReference type="PRINTS" id="PR01434">
    <property type="entry name" value="NADHDHGNASE5"/>
</dbReference>
<dbReference type="InterPro" id="IPR046396">
    <property type="entry name" value="Transporter_DabB"/>
</dbReference>
<dbReference type="InterPro" id="IPR003945">
    <property type="entry name" value="NU5C-like"/>
</dbReference>
<evidence type="ECO:0000256" key="4">
    <source>
        <dbReference type="ARBA" id="ARBA00022692"/>
    </source>
</evidence>
<feature type="domain" description="NADH-Ubiquinone oxidoreductase (complex I) chain 5 N-terminal" evidence="10">
    <location>
        <begin position="69"/>
        <end position="104"/>
    </location>
</feature>
<accession>A0A7H1J9W0</accession>
<dbReference type="GO" id="GO:0012505">
    <property type="term" value="C:endomembrane system"/>
    <property type="evidence" value="ECO:0007669"/>
    <property type="project" value="UniProtKB-SubCell"/>
</dbReference>
<keyword evidence="3 7" id="KW-1003">Cell membrane</keyword>
<evidence type="ECO:0000256" key="2">
    <source>
        <dbReference type="ARBA" id="ARBA00022448"/>
    </source>
</evidence>